<sequence length="102" mass="11748">MNNIVPQPEPKVSTSANDQGYFLSRIAELGESLSYNSNITQESFNRVIDNINNIYKNKWDSLQKNDVNKFLTAGIKVINNQELEISAWLEELDIESEFYLCE</sequence>
<dbReference type="OrthoDB" id="2517330at2759"/>
<name>A0A9Q3I9J2_9BASI</name>
<comment type="caution">
    <text evidence="1">The sequence shown here is derived from an EMBL/GenBank/DDBJ whole genome shotgun (WGS) entry which is preliminary data.</text>
</comment>
<dbReference type="EMBL" id="AVOT02036289">
    <property type="protein sequence ID" value="MBW0530769.1"/>
    <property type="molecule type" value="Genomic_DNA"/>
</dbReference>
<protein>
    <submittedName>
        <fullName evidence="1">Uncharacterized protein</fullName>
    </submittedName>
</protein>
<dbReference type="AlphaFoldDB" id="A0A9Q3I9J2"/>
<organism evidence="1 2">
    <name type="scientific">Austropuccinia psidii MF-1</name>
    <dbReference type="NCBI Taxonomy" id="1389203"/>
    <lineage>
        <taxon>Eukaryota</taxon>
        <taxon>Fungi</taxon>
        <taxon>Dikarya</taxon>
        <taxon>Basidiomycota</taxon>
        <taxon>Pucciniomycotina</taxon>
        <taxon>Pucciniomycetes</taxon>
        <taxon>Pucciniales</taxon>
        <taxon>Sphaerophragmiaceae</taxon>
        <taxon>Austropuccinia</taxon>
    </lineage>
</organism>
<dbReference type="Proteomes" id="UP000765509">
    <property type="component" value="Unassembled WGS sequence"/>
</dbReference>
<reference evidence="1" key="1">
    <citation type="submission" date="2021-03" db="EMBL/GenBank/DDBJ databases">
        <title>Draft genome sequence of rust myrtle Austropuccinia psidii MF-1, a brazilian biotype.</title>
        <authorList>
            <person name="Quecine M.C."/>
            <person name="Pachon D.M.R."/>
            <person name="Bonatelli M.L."/>
            <person name="Correr F.H."/>
            <person name="Franceschini L.M."/>
            <person name="Leite T.F."/>
            <person name="Margarido G.R.A."/>
            <person name="Almeida C.A."/>
            <person name="Ferrarezi J.A."/>
            <person name="Labate C.A."/>
        </authorList>
    </citation>
    <scope>NUCLEOTIDE SEQUENCE</scope>
    <source>
        <strain evidence="1">MF-1</strain>
    </source>
</reference>
<gene>
    <name evidence="1" type="ORF">O181_070484</name>
</gene>
<proteinExistence type="predicted"/>
<evidence type="ECO:0000313" key="1">
    <source>
        <dbReference type="EMBL" id="MBW0530769.1"/>
    </source>
</evidence>
<evidence type="ECO:0000313" key="2">
    <source>
        <dbReference type="Proteomes" id="UP000765509"/>
    </source>
</evidence>
<keyword evidence="2" id="KW-1185">Reference proteome</keyword>
<accession>A0A9Q3I9J2</accession>